<keyword evidence="1" id="KW-1133">Transmembrane helix</keyword>
<protein>
    <submittedName>
        <fullName evidence="2">Uncharacterized protein</fullName>
    </submittedName>
</protein>
<evidence type="ECO:0000313" key="2">
    <source>
        <dbReference type="EMBL" id="HEM67718.1"/>
    </source>
</evidence>
<dbReference type="EMBL" id="DSEU01000064">
    <property type="protein sequence ID" value="HEM67718.1"/>
    <property type="molecule type" value="Genomic_DNA"/>
</dbReference>
<accession>A0A7J2U4J7</accession>
<dbReference type="AlphaFoldDB" id="A0A7J2U4J7"/>
<comment type="caution">
    <text evidence="2">The sequence shown here is derived from an EMBL/GenBank/DDBJ whole genome shotgun (WGS) entry which is preliminary data.</text>
</comment>
<feature type="transmembrane region" description="Helical" evidence="1">
    <location>
        <begin position="66"/>
        <end position="86"/>
    </location>
</feature>
<keyword evidence="1" id="KW-0812">Transmembrane</keyword>
<sequence>MKRLLMLRIAFSVATAIEISTAFLYIFSPLIVFRGGVEGFYSLYTYNIVFLGEAVRSDVLNYTNSMALLATLIYTSLQVLAIATAFSRRFEYIELSFGAALASIPCYGILSGLTTVALRELSRIPTTSRVVTLAGTIVFPETQVFKGPTQTLATAFLIASAVKLTLMATVLYMQLKALRT</sequence>
<name>A0A7J2U4J7_9CREN</name>
<evidence type="ECO:0000256" key="1">
    <source>
        <dbReference type="SAM" id="Phobius"/>
    </source>
</evidence>
<keyword evidence="1" id="KW-0472">Membrane</keyword>
<organism evidence="2">
    <name type="scientific">Ignisphaera aggregans</name>
    <dbReference type="NCBI Taxonomy" id="334771"/>
    <lineage>
        <taxon>Archaea</taxon>
        <taxon>Thermoproteota</taxon>
        <taxon>Thermoprotei</taxon>
        <taxon>Desulfurococcales</taxon>
        <taxon>Desulfurococcaceae</taxon>
        <taxon>Ignisphaera</taxon>
    </lineage>
</organism>
<feature type="transmembrane region" description="Helical" evidence="1">
    <location>
        <begin position="152"/>
        <end position="173"/>
    </location>
</feature>
<proteinExistence type="predicted"/>
<gene>
    <name evidence="2" type="ORF">ENO26_09200</name>
</gene>
<reference evidence="2" key="1">
    <citation type="journal article" date="2020" name="mSystems">
        <title>Genome- and Community-Level Interaction Insights into Carbon Utilization and Element Cycling Functions of Hydrothermarchaeota in Hydrothermal Sediment.</title>
        <authorList>
            <person name="Zhou Z."/>
            <person name="Liu Y."/>
            <person name="Xu W."/>
            <person name="Pan J."/>
            <person name="Luo Z.H."/>
            <person name="Li M."/>
        </authorList>
    </citation>
    <scope>NUCLEOTIDE SEQUENCE [LARGE SCALE GENOMIC DNA]</scope>
    <source>
        <strain evidence="2">SpSt-125</strain>
    </source>
</reference>
<feature type="transmembrane region" description="Helical" evidence="1">
    <location>
        <begin position="98"/>
        <end position="118"/>
    </location>
</feature>